<comment type="caution">
    <text evidence="1">The sequence shown here is derived from an EMBL/GenBank/DDBJ whole genome shotgun (WGS) entry which is preliminary data.</text>
</comment>
<evidence type="ECO:0000313" key="1">
    <source>
        <dbReference type="EMBL" id="MBK3429041.1"/>
    </source>
</evidence>
<dbReference type="GeneID" id="88918398"/>
<keyword evidence="3" id="KW-1185">Reference proteome</keyword>
<name>A0A7Y9ZX40_9CORY</name>
<evidence type="ECO:0000313" key="3">
    <source>
        <dbReference type="Proteomes" id="UP000603369"/>
    </source>
</evidence>
<dbReference type="EMBL" id="JAEHFL010000021">
    <property type="protein sequence ID" value="MBK3429041.1"/>
    <property type="molecule type" value="Genomic_DNA"/>
</dbReference>
<proteinExistence type="predicted"/>
<reference evidence="2" key="2">
    <citation type="submission" date="2023-08" db="EMBL/GenBank/DDBJ databases">
        <title>Genomic characterization of the C. tuberculostearicum species complex, a ubiquitous member of the human skin microbiome.</title>
        <authorList>
            <person name="Ahmed N."/>
            <person name="Deming C."/>
            <person name="Conlan S."/>
            <person name="Segre J."/>
        </authorList>
    </citation>
    <scope>NUCLEOTIDE SEQUENCE</scope>
    <source>
        <strain evidence="2">CTNIH22</strain>
    </source>
</reference>
<protein>
    <submittedName>
        <fullName evidence="1">Uncharacterized protein</fullName>
    </submittedName>
</protein>
<organism evidence="1 3">
    <name type="scientific">Corynebacterium tuberculostearicum</name>
    <dbReference type="NCBI Taxonomy" id="38304"/>
    <lineage>
        <taxon>Bacteria</taxon>
        <taxon>Bacillati</taxon>
        <taxon>Actinomycetota</taxon>
        <taxon>Actinomycetes</taxon>
        <taxon>Mycobacteriales</taxon>
        <taxon>Corynebacteriaceae</taxon>
        <taxon>Corynebacterium</taxon>
    </lineage>
</organism>
<gene>
    <name evidence="1" type="ORF">JDP02_11075</name>
    <name evidence="2" type="ORF">RAE03_09120</name>
</gene>
<dbReference type="Proteomes" id="UP001185706">
    <property type="component" value="Unassembled WGS sequence"/>
</dbReference>
<reference evidence="1 3" key="1">
    <citation type="submission" date="2020-12" db="EMBL/GenBank/DDBJ databases">
        <title>Draft genome sequence of the commensal strain Corynebacterium tuberculostearicum MFP09/CIP 102622 isolated from human skin.</title>
        <authorList>
            <person name="Boukerb A.M."/>
            <person name="Janvier X."/>
            <person name="Feuilloley M.G.J."/>
            <person name="Groboillot A."/>
        </authorList>
    </citation>
    <scope>NUCLEOTIDE SEQUENCE [LARGE SCALE GENOMIC DNA]</scope>
    <source>
        <strain evidence="1 3">CIP 102622</strain>
    </source>
</reference>
<sequence length="47" mass="5110">MDFNSLIEPVVAFFSEGIGAVIRTVLEFVYTVMFPSNSEAATVNPQA</sequence>
<evidence type="ECO:0000313" key="2">
    <source>
        <dbReference type="EMBL" id="MDV2419926.1"/>
    </source>
</evidence>
<dbReference type="EMBL" id="JAVBIB010000015">
    <property type="protein sequence ID" value="MDV2419926.1"/>
    <property type="molecule type" value="Genomic_DNA"/>
</dbReference>
<dbReference type="Proteomes" id="UP000603369">
    <property type="component" value="Unassembled WGS sequence"/>
</dbReference>
<dbReference type="AlphaFoldDB" id="A0A7Y9ZX40"/>
<accession>A0A7Y9ZX40</accession>
<dbReference type="RefSeq" id="WP_005325337.1">
    <property type="nucleotide sequence ID" value="NZ_CP068156.1"/>
</dbReference>